<dbReference type="PANTHER" id="PTHR11669">
    <property type="entry name" value="REPLICATION FACTOR C / DNA POLYMERASE III GAMMA-TAU SUBUNIT"/>
    <property type="match status" value="1"/>
</dbReference>
<proteinExistence type="predicted"/>
<sequence>MSHFSGIYGHESVKKLLETAVKTGRISHAYIFCGPLGVGRYTTARAFAADAVKTDLKQHPDIITVTNSLYGVESKSDSILVDTVSEMRKDIFIKPYSAERKIYIVPKADTMNAASQNKLLKVFEEPPGYCTIIMIAENLNKFLPTILSRASVVKFSALPNKTVSDFLIDKYKLSDEEAAAKAVMSNGSIGRAAELIDSPRPAMLRKETIDGFMGLLGSENRNIYNFAKFLKSEKDDLSFIFSVLKSFFEDFVHLKFGLADEMVNVDKTAEMRKLANVATKRAAVQFLDITLKYERIAAANTNLRISMFCLACEYWEEIHGRDYRSTI</sequence>
<dbReference type="EMBL" id="CP020991">
    <property type="protein sequence ID" value="AUO19591.1"/>
    <property type="molecule type" value="Genomic_DNA"/>
</dbReference>
<dbReference type="GeneID" id="98062830"/>
<dbReference type="GO" id="GO:0006261">
    <property type="term" value="P:DNA-templated DNA replication"/>
    <property type="evidence" value="ECO:0007669"/>
    <property type="project" value="TreeGrafter"/>
</dbReference>
<dbReference type="OrthoDB" id="9810148at2"/>
<gene>
    <name evidence="1" type="ORF">B9O19_01430</name>
</gene>
<dbReference type="InterPro" id="IPR050238">
    <property type="entry name" value="DNA_Rep/Repair_Clamp_Loader"/>
</dbReference>
<dbReference type="AlphaFoldDB" id="A0A2K9P2X8"/>
<keyword evidence="2" id="KW-1185">Reference proteome</keyword>
<name>A0A2K9P2X8_9FIRM</name>
<dbReference type="Pfam" id="PF13177">
    <property type="entry name" value="DNA_pol3_delta2"/>
    <property type="match status" value="1"/>
</dbReference>
<dbReference type="InterPro" id="IPR027417">
    <property type="entry name" value="P-loop_NTPase"/>
</dbReference>
<evidence type="ECO:0000313" key="1">
    <source>
        <dbReference type="EMBL" id="AUO19591.1"/>
    </source>
</evidence>
<accession>A0A2K9P2X8</accession>
<protein>
    <submittedName>
        <fullName evidence="1">DNA polymerase III subunits gamma and tau</fullName>
    </submittedName>
</protein>
<dbReference type="Proteomes" id="UP000235589">
    <property type="component" value="Chromosome"/>
</dbReference>
<dbReference type="SUPFAM" id="SSF52540">
    <property type="entry name" value="P-loop containing nucleoside triphosphate hydrolases"/>
    <property type="match status" value="1"/>
</dbReference>
<dbReference type="RefSeq" id="WP_158648938.1">
    <property type="nucleotide sequence ID" value="NZ_CP020991.1"/>
</dbReference>
<dbReference type="KEGG" id="mpec:B9O19_01430"/>
<dbReference type="Gene3D" id="3.40.50.300">
    <property type="entry name" value="P-loop containing nucleotide triphosphate hydrolases"/>
    <property type="match status" value="1"/>
</dbReference>
<reference evidence="1 2" key="1">
    <citation type="submission" date="2017-04" db="EMBL/GenBank/DDBJ databases">
        <title>Monoglobus pectinilyticus 14 draft genome.</title>
        <authorList>
            <person name="Kim C."/>
            <person name="Rosendale D.I."/>
            <person name="Kelly W.J."/>
            <person name="Tannock G.W."/>
            <person name="Patchett M.L."/>
            <person name="Jordens J.Z."/>
        </authorList>
    </citation>
    <scope>NUCLEOTIDE SEQUENCE [LARGE SCALE GENOMIC DNA]</scope>
    <source>
        <strain evidence="1 2">14</strain>
    </source>
</reference>
<organism evidence="1 2">
    <name type="scientific">Monoglobus pectinilyticus</name>
    <dbReference type="NCBI Taxonomy" id="1981510"/>
    <lineage>
        <taxon>Bacteria</taxon>
        <taxon>Bacillati</taxon>
        <taxon>Bacillota</taxon>
        <taxon>Clostridia</taxon>
        <taxon>Monoglobales</taxon>
        <taxon>Monoglobaceae</taxon>
        <taxon>Monoglobus</taxon>
    </lineage>
</organism>
<evidence type="ECO:0000313" key="2">
    <source>
        <dbReference type="Proteomes" id="UP000235589"/>
    </source>
</evidence>
<dbReference type="PANTHER" id="PTHR11669:SF8">
    <property type="entry name" value="DNA POLYMERASE III SUBUNIT DELTA"/>
    <property type="match status" value="1"/>
</dbReference>